<comment type="caution">
    <text evidence="1">The sequence shown here is derived from an EMBL/GenBank/DDBJ whole genome shotgun (WGS) entry which is preliminary data.</text>
</comment>
<organism evidence="1 2">
    <name type="scientific">Phocaeicola intestinalis</name>
    <dbReference type="NCBI Taxonomy" id="2762212"/>
    <lineage>
        <taxon>Bacteria</taxon>
        <taxon>Pseudomonadati</taxon>
        <taxon>Bacteroidota</taxon>
        <taxon>Bacteroidia</taxon>
        <taxon>Bacteroidales</taxon>
        <taxon>Bacteroidaceae</taxon>
        <taxon>Phocaeicola</taxon>
    </lineage>
</organism>
<accession>A0ABR8YA68</accession>
<protein>
    <recommendedName>
        <fullName evidence="3">Lipoprotein</fullName>
    </recommendedName>
</protein>
<dbReference type="InterPro" id="IPR045607">
    <property type="entry name" value="DUF6452"/>
</dbReference>
<reference evidence="1 2" key="1">
    <citation type="submission" date="2020-08" db="EMBL/GenBank/DDBJ databases">
        <title>A Genomic Blueprint of the Chicken Gut Microbiome.</title>
        <authorList>
            <person name="Gilroy R."/>
            <person name="Ravi A."/>
            <person name="Getino M."/>
            <person name="Pursley I."/>
            <person name="Horton D.L."/>
            <person name="Alikhan N.-F."/>
            <person name="Baker D."/>
            <person name="Gharbi K."/>
            <person name="Hall N."/>
            <person name="Watson M."/>
            <person name="Adriaenssens E.M."/>
            <person name="Foster-Nyarko E."/>
            <person name="Jarju S."/>
            <person name="Secka A."/>
            <person name="Antonio M."/>
            <person name="Oren A."/>
            <person name="Chaudhuri R."/>
            <person name="La Ragione R.M."/>
            <person name="Hildebrand F."/>
            <person name="Pallen M.J."/>
        </authorList>
    </citation>
    <scope>NUCLEOTIDE SEQUENCE [LARGE SCALE GENOMIC DNA]</scope>
    <source>
        <strain evidence="1 2">Sa1CVN1</strain>
    </source>
</reference>
<gene>
    <name evidence="1" type="ORF">H9625_11795</name>
</gene>
<dbReference type="EMBL" id="JACSPP010000039">
    <property type="protein sequence ID" value="MBD8041104.1"/>
    <property type="molecule type" value="Genomic_DNA"/>
</dbReference>
<evidence type="ECO:0000313" key="2">
    <source>
        <dbReference type="Proteomes" id="UP000620874"/>
    </source>
</evidence>
<dbReference type="Proteomes" id="UP000620874">
    <property type="component" value="Unassembled WGS sequence"/>
</dbReference>
<dbReference type="RefSeq" id="WP_087397039.1">
    <property type="nucleotide sequence ID" value="NZ_JACSPP010000039.1"/>
</dbReference>
<sequence length="170" mass="18975">MKRLPVIFCILALAGLLVPGCEVENCPPNALSYLHFSLVDQNGRTFNTSDTITIVGQTTSSDTLVSDTLINQEAAASSFSLPLSYDAYTQFVFIYHALDVGYVGRDTIRIDHRNIPYFTNLDCGSMMFYEITGTAHTHHRLDSITITNPNIDNNEKENIRIYFTVSGVEQ</sequence>
<proteinExistence type="predicted"/>
<keyword evidence="2" id="KW-1185">Reference proteome</keyword>
<name>A0ABR8YA68_9BACT</name>
<dbReference type="Pfam" id="PF20050">
    <property type="entry name" value="DUF6452"/>
    <property type="match status" value="1"/>
</dbReference>
<evidence type="ECO:0000313" key="1">
    <source>
        <dbReference type="EMBL" id="MBD8041104.1"/>
    </source>
</evidence>
<evidence type="ECO:0008006" key="3">
    <source>
        <dbReference type="Google" id="ProtNLM"/>
    </source>
</evidence>